<dbReference type="SUPFAM" id="SSF57756">
    <property type="entry name" value="Retrovirus zinc finger-like domains"/>
    <property type="match status" value="1"/>
</dbReference>
<dbReference type="InterPro" id="IPR001878">
    <property type="entry name" value="Znf_CCHC"/>
</dbReference>
<evidence type="ECO:0000256" key="1">
    <source>
        <dbReference type="PROSITE-ProRule" id="PRU00047"/>
    </source>
</evidence>
<organism evidence="4">
    <name type="scientific">Tanacetum cinerariifolium</name>
    <name type="common">Dalmatian daisy</name>
    <name type="synonym">Chrysanthemum cinerariifolium</name>
    <dbReference type="NCBI Taxonomy" id="118510"/>
    <lineage>
        <taxon>Eukaryota</taxon>
        <taxon>Viridiplantae</taxon>
        <taxon>Streptophyta</taxon>
        <taxon>Embryophyta</taxon>
        <taxon>Tracheophyta</taxon>
        <taxon>Spermatophyta</taxon>
        <taxon>Magnoliopsida</taxon>
        <taxon>eudicotyledons</taxon>
        <taxon>Gunneridae</taxon>
        <taxon>Pentapetalae</taxon>
        <taxon>asterids</taxon>
        <taxon>campanulids</taxon>
        <taxon>Asterales</taxon>
        <taxon>Asteraceae</taxon>
        <taxon>Asteroideae</taxon>
        <taxon>Anthemideae</taxon>
        <taxon>Anthemidinae</taxon>
        <taxon>Tanacetum</taxon>
    </lineage>
</organism>
<dbReference type="InterPro" id="IPR036875">
    <property type="entry name" value="Znf_CCHC_sf"/>
</dbReference>
<dbReference type="GO" id="GO:0008270">
    <property type="term" value="F:zinc ion binding"/>
    <property type="evidence" value="ECO:0007669"/>
    <property type="project" value="UniProtKB-KW"/>
</dbReference>
<dbReference type="GO" id="GO:0003676">
    <property type="term" value="F:nucleic acid binding"/>
    <property type="evidence" value="ECO:0007669"/>
    <property type="project" value="InterPro"/>
</dbReference>
<feature type="domain" description="CCHC-type" evidence="3">
    <location>
        <begin position="65"/>
        <end position="79"/>
    </location>
</feature>
<evidence type="ECO:0000256" key="2">
    <source>
        <dbReference type="SAM" id="MobiDB-lite"/>
    </source>
</evidence>
<dbReference type="AlphaFoldDB" id="A0A699S4M9"/>
<feature type="non-terminal residue" evidence="4">
    <location>
        <position position="160"/>
    </location>
</feature>
<keyword evidence="1" id="KW-0863">Zinc-finger</keyword>
<dbReference type="PROSITE" id="PS50158">
    <property type="entry name" value="ZF_CCHC"/>
    <property type="match status" value="1"/>
</dbReference>
<protein>
    <recommendedName>
        <fullName evidence="3">CCHC-type domain-containing protein</fullName>
    </recommendedName>
</protein>
<evidence type="ECO:0000313" key="4">
    <source>
        <dbReference type="EMBL" id="GFC92018.1"/>
    </source>
</evidence>
<name>A0A699S4M9_TANCI</name>
<evidence type="ECO:0000259" key="3">
    <source>
        <dbReference type="PROSITE" id="PS50158"/>
    </source>
</evidence>
<dbReference type="SMART" id="SM00343">
    <property type="entry name" value="ZnF_C2HC"/>
    <property type="match status" value="1"/>
</dbReference>
<comment type="caution">
    <text evidence="4">The sequence shown here is derived from an EMBL/GenBank/DDBJ whole genome shotgun (WGS) entry which is preliminary data.</text>
</comment>
<reference evidence="4" key="1">
    <citation type="journal article" date="2019" name="Sci. Rep.">
        <title>Draft genome of Tanacetum cinerariifolium, the natural source of mosquito coil.</title>
        <authorList>
            <person name="Yamashiro T."/>
            <person name="Shiraishi A."/>
            <person name="Satake H."/>
            <person name="Nakayama K."/>
        </authorList>
    </citation>
    <scope>NUCLEOTIDE SEQUENCE</scope>
</reference>
<accession>A0A699S4M9</accession>
<keyword evidence="1" id="KW-0479">Metal-binding</keyword>
<dbReference type="EMBL" id="BKCJ011135126">
    <property type="protein sequence ID" value="GFC92018.1"/>
    <property type="molecule type" value="Genomic_DNA"/>
</dbReference>
<gene>
    <name evidence="4" type="ORF">Tci_863988</name>
</gene>
<sequence>MNMSQDRQIHNVRGNGGNQFGQYAGQVAQNQQGFNTWQNGIANQSGTGNVVAARAEGTGIRNQARCYNCRGLGHIARNCTARPRRRDAAYLQTQLLIAQKEEARIQLQVEEFDFMAAAGDLDEIEEVNANCILMANLQQASTSGTQHDRAPVYDTDGSAE</sequence>
<dbReference type="Pfam" id="PF00098">
    <property type="entry name" value="zf-CCHC"/>
    <property type="match status" value="1"/>
</dbReference>
<proteinExistence type="predicted"/>
<feature type="region of interest" description="Disordered" evidence="2">
    <location>
        <begin position="1"/>
        <end position="22"/>
    </location>
</feature>
<keyword evidence="1" id="KW-0862">Zinc</keyword>
<dbReference type="Gene3D" id="4.10.60.10">
    <property type="entry name" value="Zinc finger, CCHC-type"/>
    <property type="match status" value="1"/>
</dbReference>